<name>A0A1Q9C291_SYMMI</name>
<dbReference type="OrthoDB" id="443916at2759"/>
<dbReference type="EMBL" id="LSRX01001861">
    <property type="protein sequence ID" value="OLP77032.1"/>
    <property type="molecule type" value="Genomic_DNA"/>
</dbReference>
<dbReference type="Proteomes" id="UP000186817">
    <property type="component" value="Unassembled WGS sequence"/>
</dbReference>
<evidence type="ECO:0000313" key="1">
    <source>
        <dbReference type="EMBL" id="OLP77032.1"/>
    </source>
</evidence>
<accession>A0A1Q9C291</accession>
<proteinExistence type="predicted"/>
<keyword evidence="2" id="KW-1185">Reference proteome</keyword>
<comment type="caution">
    <text evidence="1">The sequence shown here is derived from an EMBL/GenBank/DDBJ whole genome shotgun (WGS) entry which is preliminary data.</text>
</comment>
<protein>
    <submittedName>
        <fullName evidence="1">Uncharacterized protein</fullName>
    </submittedName>
</protein>
<gene>
    <name evidence="1" type="ORF">AK812_SmicGene42957</name>
</gene>
<sequence length="68" mass="7752">MSLARRVLGEKSLRLRPKQLCPAVVEEVLSGVRGSQYFGRNRGSHDFYRNTLGFSLAFRSSHRTRVEA</sequence>
<dbReference type="AlphaFoldDB" id="A0A1Q9C291"/>
<evidence type="ECO:0000313" key="2">
    <source>
        <dbReference type="Proteomes" id="UP000186817"/>
    </source>
</evidence>
<organism evidence="1 2">
    <name type="scientific">Symbiodinium microadriaticum</name>
    <name type="common">Dinoflagellate</name>
    <name type="synonym">Zooxanthella microadriatica</name>
    <dbReference type="NCBI Taxonomy" id="2951"/>
    <lineage>
        <taxon>Eukaryota</taxon>
        <taxon>Sar</taxon>
        <taxon>Alveolata</taxon>
        <taxon>Dinophyceae</taxon>
        <taxon>Suessiales</taxon>
        <taxon>Symbiodiniaceae</taxon>
        <taxon>Symbiodinium</taxon>
    </lineage>
</organism>
<reference evidence="1 2" key="1">
    <citation type="submission" date="2016-02" db="EMBL/GenBank/DDBJ databases">
        <title>Genome analysis of coral dinoflagellate symbionts highlights evolutionary adaptations to a symbiotic lifestyle.</title>
        <authorList>
            <person name="Aranda M."/>
            <person name="Li Y."/>
            <person name="Liew Y.J."/>
            <person name="Baumgarten S."/>
            <person name="Simakov O."/>
            <person name="Wilson M."/>
            <person name="Piel J."/>
            <person name="Ashoor H."/>
            <person name="Bougouffa S."/>
            <person name="Bajic V.B."/>
            <person name="Ryu T."/>
            <person name="Ravasi T."/>
            <person name="Bayer T."/>
            <person name="Micklem G."/>
            <person name="Kim H."/>
            <person name="Bhak J."/>
            <person name="Lajeunesse T.C."/>
            <person name="Voolstra C.R."/>
        </authorList>
    </citation>
    <scope>NUCLEOTIDE SEQUENCE [LARGE SCALE GENOMIC DNA]</scope>
    <source>
        <strain evidence="1 2">CCMP2467</strain>
    </source>
</reference>